<keyword evidence="4" id="KW-1185">Reference proteome</keyword>
<gene>
    <name evidence="2" type="ORF">HU200_045768</name>
    <name evidence="3" type="ORF">HU200_045769</name>
</gene>
<evidence type="ECO:0000313" key="4">
    <source>
        <dbReference type="Proteomes" id="UP000636709"/>
    </source>
</evidence>
<evidence type="ECO:0000256" key="1">
    <source>
        <dbReference type="SAM" id="Phobius"/>
    </source>
</evidence>
<keyword evidence="1" id="KW-1133">Transmembrane helix</keyword>
<dbReference type="AlphaFoldDB" id="A0A835AZH2"/>
<keyword evidence="1" id="KW-0812">Transmembrane</keyword>
<comment type="caution">
    <text evidence="2">The sequence shown here is derived from an EMBL/GenBank/DDBJ whole genome shotgun (WGS) entry which is preliminary data.</text>
</comment>
<organism evidence="2 4">
    <name type="scientific">Digitaria exilis</name>
    <dbReference type="NCBI Taxonomy" id="1010633"/>
    <lineage>
        <taxon>Eukaryota</taxon>
        <taxon>Viridiplantae</taxon>
        <taxon>Streptophyta</taxon>
        <taxon>Embryophyta</taxon>
        <taxon>Tracheophyta</taxon>
        <taxon>Spermatophyta</taxon>
        <taxon>Magnoliopsida</taxon>
        <taxon>Liliopsida</taxon>
        <taxon>Poales</taxon>
        <taxon>Poaceae</taxon>
        <taxon>PACMAD clade</taxon>
        <taxon>Panicoideae</taxon>
        <taxon>Panicodae</taxon>
        <taxon>Paniceae</taxon>
        <taxon>Anthephorinae</taxon>
        <taxon>Digitaria</taxon>
    </lineage>
</organism>
<protein>
    <submittedName>
        <fullName evidence="2">Uncharacterized protein</fullName>
    </submittedName>
</protein>
<dbReference type="EMBL" id="JACEFO010002124">
    <property type="protein sequence ID" value="KAF8679422.1"/>
    <property type="molecule type" value="Genomic_DNA"/>
</dbReference>
<proteinExistence type="predicted"/>
<evidence type="ECO:0000313" key="2">
    <source>
        <dbReference type="EMBL" id="KAF8679422.1"/>
    </source>
</evidence>
<sequence>MREFLTNRTEQLLESLKTSKSLCGFGAWWELDIYLLLLLGLLASNPCIFFMLWSFPMLRPIYG</sequence>
<accession>A0A835AZH2</accession>
<dbReference type="EMBL" id="JACEFO010002123">
    <property type="protein sequence ID" value="KAF8680600.1"/>
    <property type="molecule type" value="Genomic_DNA"/>
</dbReference>
<feature type="transmembrane region" description="Helical" evidence="1">
    <location>
        <begin position="33"/>
        <end position="55"/>
    </location>
</feature>
<dbReference type="Proteomes" id="UP000636709">
    <property type="component" value="Unassembled WGS sequence"/>
</dbReference>
<name>A0A835AZH2_9POAL</name>
<evidence type="ECO:0000313" key="3">
    <source>
        <dbReference type="EMBL" id="KAF8680600.1"/>
    </source>
</evidence>
<reference evidence="2" key="1">
    <citation type="submission" date="2020-07" db="EMBL/GenBank/DDBJ databases">
        <title>Genome sequence and genetic diversity analysis of an under-domesticated orphan crop, white fonio (Digitaria exilis).</title>
        <authorList>
            <person name="Bennetzen J.L."/>
            <person name="Chen S."/>
            <person name="Ma X."/>
            <person name="Wang X."/>
            <person name="Yssel A.E.J."/>
            <person name="Chaluvadi S.R."/>
            <person name="Johnson M."/>
            <person name="Gangashetty P."/>
            <person name="Hamidou F."/>
            <person name="Sanogo M.D."/>
            <person name="Zwaenepoel A."/>
            <person name="Wallace J."/>
            <person name="Van De Peer Y."/>
            <person name="Van Deynze A."/>
        </authorList>
    </citation>
    <scope>NUCLEOTIDE SEQUENCE</scope>
    <source>
        <tissue evidence="2">Leaves</tissue>
    </source>
</reference>
<keyword evidence="1" id="KW-0472">Membrane</keyword>